<dbReference type="Proteomes" id="UP001589645">
    <property type="component" value="Unassembled WGS sequence"/>
</dbReference>
<evidence type="ECO:0000313" key="1">
    <source>
        <dbReference type="EMBL" id="MFB9134095.1"/>
    </source>
</evidence>
<keyword evidence="2" id="KW-1185">Reference proteome</keyword>
<evidence type="ECO:0000313" key="2">
    <source>
        <dbReference type="Proteomes" id="UP001589645"/>
    </source>
</evidence>
<name>A0ABV5HJE0_9VIBR</name>
<comment type="caution">
    <text evidence="1">The sequence shown here is derived from an EMBL/GenBank/DDBJ whole genome shotgun (WGS) entry which is preliminary data.</text>
</comment>
<accession>A0ABV5HJE0</accession>
<dbReference type="EMBL" id="JBHMEP010000001">
    <property type="protein sequence ID" value="MFB9134095.1"/>
    <property type="molecule type" value="Genomic_DNA"/>
</dbReference>
<sequence>MNNSHGRYVLATELVSPMGMNLELSLAIAKADLARFEQKPADNGIDKYNFAKIDFISGESLFSRVTNTLSILLDSLLDKIPTSLKPVPLMISIPSPIFSEELQRWFDEKDYSRAISNIDIQHSSGPQYIEKTINKLDSHDALISISIDSLVERIEDLIASNQVLGSNNPWGIIPSEGGAGMVLARKNIIDTLKLQPVARFGHFDAEYGVSDRRGMMRIVQRLSKKIQSFGWVFSDMTNTRNDTEDYGFALGARAEYFLNPQQPFLINELWGTLGNCSPMALIATAIQENRSSEPSSLLMFSITGDRAILQLDNQF</sequence>
<gene>
    <name evidence="1" type="ORF">ACFFUV_03830</name>
</gene>
<protein>
    <recommendedName>
        <fullName evidence="3">Beta-ketoacyl synthase N-terminal domain-containing protein</fullName>
    </recommendedName>
</protein>
<proteinExistence type="predicted"/>
<organism evidence="1 2">
    <name type="scientific">Vibrio olivae</name>
    <dbReference type="NCBI Taxonomy" id="1243002"/>
    <lineage>
        <taxon>Bacteria</taxon>
        <taxon>Pseudomonadati</taxon>
        <taxon>Pseudomonadota</taxon>
        <taxon>Gammaproteobacteria</taxon>
        <taxon>Vibrionales</taxon>
        <taxon>Vibrionaceae</taxon>
        <taxon>Vibrio</taxon>
    </lineage>
</organism>
<reference evidence="1 2" key="1">
    <citation type="submission" date="2024-09" db="EMBL/GenBank/DDBJ databases">
        <authorList>
            <person name="Sun Q."/>
            <person name="Mori K."/>
        </authorList>
    </citation>
    <scope>NUCLEOTIDE SEQUENCE [LARGE SCALE GENOMIC DNA]</scope>
    <source>
        <strain evidence="1 2">CECT 8064</strain>
    </source>
</reference>
<dbReference type="RefSeq" id="WP_390189823.1">
    <property type="nucleotide sequence ID" value="NZ_JBHMEP010000001.1"/>
</dbReference>
<evidence type="ECO:0008006" key="3">
    <source>
        <dbReference type="Google" id="ProtNLM"/>
    </source>
</evidence>